<evidence type="ECO:0000313" key="5">
    <source>
        <dbReference type="EMBL" id="GAH75568.1"/>
    </source>
</evidence>
<name>X1K0F0_9ZZZZ</name>
<evidence type="ECO:0000256" key="1">
    <source>
        <dbReference type="ARBA" id="ARBA00022723"/>
    </source>
</evidence>
<reference evidence="5" key="1">
    <citation type="journal article" date="2014" name="Front. Microbiol.">
        <title>High frequency of phylogenetically diverse reductive dehalogenase-homologous genes in deep subseafloor sedimentary metagenomes.</title>
        <authorList>
            <person name="Kawai M."/>
            <person name="Futagami T."/>
            <person name="Toyoda A."/>
            <person name="Takaki Y."/>
            <person name="Nishi S."/>
            <person name="Hori S."/>
            <person name="Arai W."/>
            <person name="Tsubouchi T."/>
            <person name="Morono Y."/>
            <person name="Uchiyama I."/>
            <person name="Ito T."/>
            <person name="Fujiyama A."/>
            <person name="Inagaki F."/>
            <person name="Takami H."/>
        </authorList>
    </citation>
    <scope>NUCLEOTIDE SEQUENCE</scope>
    <source>
        <strain evidence="5">Expedition CK06-06</strain>
    </source>
</reference>
<proteinExistence type="predicted"/>
<accession>X1K0F0</accession>
<dbReference type="SUPFAM" id="SSF53706">
    <property type="entry name" value="Formate dehydrogenase/DMSO reductase, domains 1-3"/>
    <property type="match status" value="1"/>
</dbReference>
<feature type="non-terminal residue" evidence="5">
    <location>
        <position position="47"/>
    </location>
</feature>
<dbReference type="Pfam" id="PF04879">
    <property type="entry name" value="Molybdop_Fe4S4"/>
    <property type="match status" value="1"/>
</dbReference>
<dbReference type="GO" id="GO:0051536">
    <property type="term" value="F:iron-sulfur cluster binding"/>
    <property type="evidence" value="ECO:0007669"/>
    <property type="project" value="UniProtKB-KW"/>
</dbReference>
<comment type="caution">
    <text evidence="5">The sequence shown here is derived from an EMBL/GenBank/DDBJ whole genome shotgun (WGS) entry which is preliminary data.</text>
</comment>
<dbReference type="GO" id="GO:0046872">
    <property type="term" value="F:metal ion binding"/>
    <property type="evidence" value="ECO:0007669"/>
    <property type="project" value="UniProtKB-KW"/>
</dbReference>
<organism evidence="5">
    <name type="scientific">marine sediment metagenome</name>
    <dbReference type="NCBI Taxonomy" id="412755"/>
    <lineage>
        <taxon>unclassified sequences</taxon>
        <taxon>metagenomes</taxon>
        <taxon>ecological metagenomes</taxon>
    </lineage>
</organism>
<dbReference type="EMBL" id="BARU01028940">
    <property type="protein sequence ID" value="GAH75568.1"/>
    <property type="molecule type" value="Genomic_DNA"/>
</dbReference>
<sequence length="47" mass="5298">MVKNGRIIGQEPMKSYPTNEGKLCIKGNNTYKLLSHPERLTEPLIKG</sequence>
<evidence type="ECO:0000256" key="3">
    <source>
        <dbReference type="ARBA" id="ARBA00023014"/>
    </source>
</evidence>
<dbReference type="GO" id="GO:0016491">
    <property type="term" value="F:oxidoreductase activity"/>
    <property type="evidence" value="ECO:0007669"/>
    <property type="project" value="InterPro"/>
</dbReference>
<dbReference type="InterPro" id="IPR006963">
    <property type="entry name" value="Mopterin_OxRdtase_4Fe-4S_dom"/>
</dbReference>
<feature type="domain" description="4Fe-4S Mo/W bis-MGD-type" evidence="4">
    <location>
        <begin position="1"/>
        <end position="38"/>
    </location>
</feature>
<dbReference type="Gene3D" id="3.30.200.210">
    <property type="match status" value="1"/>
</dbReference>
<keyword evidence="2" id="KW-0408">Iron</keyword>
<evidence type="ECO:0000259" key="4">
    <source>
        <dbReference type="PROSITE" id="PS51669"/>
    </source>
</evidence>
<protein>
    <recommendedName>
        <fullName evidence="4">4Fe-4S Mo/W bis-MGD-type domain-containing protein</fullName>
    </recommendedName>
</protein>
<gene>
    <name evidence="5" type="ORF">S03H2_46128</name>
</gene>
<dbReference type="PROSITE" id="PS51669">
    <property type="entry name" value="4FE4S_MOW_BIS_MGD"/>
    <property type="match status" value="1"/>
</dbReference>
<keyword evidence="3" id="KW-0411">Iron-sulfur</keyword>
<dbReference type="AlphaFoldDB" id="X1K0F0"/>
<keyword evidence="1" id="KW-0479">Metal-binding</keyword>
<evidence type="ECO:0000256" key="2">
    <source>
        <dbReference type="ARBA" id="ARBA00023004"/>
    </source>
</evidence>